<keyword evidence="3" id="KW-1185">Reference proteome</keyword>
<dbReference type="EMBL" id="JADBDZ010000001">
    <property type="protein sequence ID" value="MBE1537486.1"/>
    <property type="molecule type" value="Genomic_DNA"/>
</dbReference>
<reference evidence="2 3" key="1">
    <citation type="submission" date="2020-10" db="EMBL/GenBank/DDBJ databases">
        <title>Sequencing the genomes of 1000 actinobacteria strains.</title>
        <authorList>
            <person name="Klenk H.-P."/>
        </authorList>
    </citation>
    <scope>NUCLEOTIDE SEQUENCE [LARGE SCALE GENOMIC DNA]</scope>
    <source>
        <strain evidence="2 3">DSM 46744</strain>
    </source>
</reference>
<evidence type="ECO:0000313" key="3">
    <source>
        <dbReference type="Proteomes" id="UP000627838"/>
    </source>
</evidence>
<evidence type="ECO:0008006" key="4">
    <source>
        <dbReference type="Google" id="ProtNLM"/>
    </source>
</evidence>
<sequence>MDRTRATGRARRLRYEADGRLFDLDERRFVGLAELAGDVRAGRPFRAQRQGTGAECTNQVLVEVLLSVPASRSRQAGAPGLLGSAARLLRAPDDAEPPPDDRSGRTPSPRTRRRP</sequence>
<dbReference type="RefSeq" id="WP_225961486.1">
    <property type="nucleotide sequence ID" value="NZ_JADBDZ010000001.1"/>
</dbReference>
<evidence type="ECO:0000313" key="2">
    <source>
        <dbReference type="EMBL" id="MBE1537486.1"/>
    </source>
</evidence>
<proteinExistence type="predicted"/>
<name>A0ABR9K3Q7_9ACTN</name>
<feature type="region of interest" description="Disordered" evidence="1">
    <location>
        <begin position="72"/>
        <end position="115"/>
    </location>
</feature>
<protein>
    <recommendedName>
        <fullName evidence="4">PHA accumulation regulator DNA-binding N-terminal domain-containing protein</fullName>
    </recommendedName>
</protein>
<evidence type="ECO:0000256" key="1">
    <source>
        <dbReference type="SAM" id="MobiDB-lite"/>
    </source>
</evidence>
<gene>
    <name evidence="2" type="ORF">H4W34_007319</name>
</gene>
<dbReference type="Proteomes" id="UP000627838">
    <property type="component" value="Unassembled WGS sequence"/>
</dbReference>
<accession>A0ABR9K3Q7</accession>
<feature type="compositionally biased region" description="Low complexity" evidence="1">
    <location>
        <begin position="76"/>
        <end position="89"/>
    </location>
</feature>
<organism evidence="2 3">
    <name type="scientific">Actinomadura algeriensis</name>
    <dbReference type="NCBI Taxonomy" id="1679523"/>
    <lineage>
        <taxon>Bacteria</taxon>
        <taxon>Bacillati</taxon>
        <taxon>Actinomycetota</taxon>
        <taxon>Actinomycetes</taxon>
        <taxon>Streptosporangiales</taxon>
        <taxon>Thermomonosporaceae</taxon>
        <taxon>Actinomadura</taxon>
    </lineage>
</organism>
<comment type="caution">
    <text evidence="2">The sequence shown here is derived from an EMBL/GenBank/DDBJ whole genome shotgun (WGS) entry which is preliminary data.</text>
</comment>